<dbReference type="Proteomes" id="UP000293195">
    <property type="component" value="Unassembled WGS sequence"/>
</dbReference>
<reference evidence="2" key="1">
    <citation type="journal article" date="2019" name="bioRxiv">
        <title>Genomics, evolutionary history and diagnostics of the Alternaria alternata species group including apple and Asian pear pathotypes.</title>
        <authorList>
            <person name="Armitage A.D."/>
            <person name="Cockerton H.M."/>
            <person name="Sreenivasaprasad S."/>
            <person name="Woodhall J.W."/>
            <person name="Lane C.R."/>
            <person name="Harrison R.J."/>
            <person name="Clarkson J.P."/>
        </authorList>
    </citation>
    <scope>NUCLEOTIDE SEQUENCE [LARGE SCALE GENOMIC DNA]</scope>
    <source>
        <strain evidence="2">FERA 635</strain>
    </source>
</reference>
<evidence type="ECO:0000313" key="1">
    <source>
        <dbReference type="EMBL" id="RYN98913.1"/>
    </source>
</evidence>
<accession>A0ABY0G8F2</accession>
<gene>
    <name evidence="1" type="ORF">AA0119_g6816</name>
</gene>
<organism evidence="1 2">
    <name type="scientific">Alternaria tenuissima</name>
    <dbReference type="NCBI Taxonomy" id="119927"/>
    <lineage>
        <taxon>Eukaryota</taxon>
        <taxon>Fungi</taxon>
        <taxon>Dikarya</taxon>
        <taxon>Ascomycota</taxon>
        <taxon>Pezizomycotina</taxon>
        <taxon>Dothideomycetes</taxon>
        <taxon>Pleosporomycetidae</taxon>
        <taxon>Pleosporales</taxon>
        <taxon>Pleosporineae</taxon>
        <taxon>Pleosporaceae</taxon>
        <taxon>Alternaria</taxon>
        <taxon>Alternaria sect. Alternaria</taxon>
        <taxon>Alternaria alternata complex</taxon>
    </lineage>
</organism>
<proteinExistence type="predicted"/>
<name>A0ABY0G8F2_9PLEO</name>
<dbReference type="EMBL" id="PDXF01000023">
    <property type="protein sequence ID" value="RYN98913.1"/>
    <property type="molecule type" value="Genomic_DNA"/>
</dbReference>
<keyword evidence="2" id="KW-1185">Reference proteome</keyword>
<sequence length="111" mass="12742">MGLNLPLQSCFCPLYDPALSAAILLPLRLSTILFTMGPKKKTKDLSHLYSLVQLEKKPTPLTEEDVKNLLIPLSYKLHTYTMSLWEEFSVTFYSYENYNSMFGKAPAVYRI</sequence>
<comment type="caution">
    <text evidence="1">The sequence shown here is derived from an EMBL/GenBank/DDBJ whole genome shotgun (WGS) entry which is preliminary data.</text>
</comment>
<evidence type="ECO:0000313" key="2">
    <source>
        <dbReference type="Proteomes" id="UP000293195"/>
    </source>
</evidence>
<protein>
    <submittedName>
        <fullName evidence="1">Uncharacterized protein</fullName>
    </submittedName>
</protein>